<comment type="caution">
    <text evidence="4">The sequence shown here is derived from an EMBL/GenBank/DDBJ whole genome shotgun (WGS) entry which is preliminary data.</text>
</comment>
<dbReference type="Proteomes" id="UP000561011">
    <property type="component" value="Unassembled WGS sequence"/>
</dbReference>
<dbReference type="Gene3D" id="1.10.10.10">
    <property type="entry name" value="Winged helix-like DNA-binding domain superfamily/Winged helix DNA-binding domain"/>
    <property type="match status" value="1"/>
</dbReference>
<name>A0A853ERZ4_9MICO</name>
<dbReference type="EMBL" id="JACBYE010000004">
    <property type="protein sequence ID" value="NYS92494.1"/>
    <property type="molecule type" value="Genomic_DNA"/>
</dbReference>
<dbReference type="Pfam" id="PF08279">
    <property type="entry name" value="HTH_11"/>
    <property type="match status" value="1"/>
</dbReference>
<dbReference type="SUPFAM" id="SSF46785">
    <property type="entry name" value="Winged helix' DNA-binding domain"/>
    <property type="match status" value="1"/>
</dbReference>
<dbReference type="SMART" id="SM00420">
    <property type="entry name" value="HTH_DEOR"/>
    <property type="match status" value="1"/>
</dbReference>
<evidence type="ECO:0000256" key="1">
    <source>
        <dbReference type="ARBA" id="ARBA00023015"/>
    </source>
</evidence>
<dbReference type="InterPro" id="IPR001034">
    <property type="entry name" value="DeoR_HTH"/>
</dbReference>
<dbReference type="PANTHER" id="PTHR34580:SF3">
    <property type="entry name" value="PROTEIN PAFB"/>
    <property type="match status" value="1"/>
</dbReference>
<dbReference type="PANTHER" id="PTHR34580">
    <property type="match status" value="1"/>
</dbReference>
<dbReference type="InterPro" id="IPR036388">
    <property type="entry name" value="WH-like_DNA-bd_sf"/>
</dbReference>
<dbReference type="GO" id="GO:0003700">
    <property type="term" value="F:DNA-binding transcription factor activity"/>
    <property type="evidence" value="ECO:0007669"/>
    <property type="project" value="InterPro"/>
</dbReference>
<reference evidence="4 5" key="1">
    <citation type="submission" date="2020-07" db="EMBL/GenBank/DDBJ databases">
        <title>MOT database genomes.</title>
        <authorList>
            <person name="Joseph S."/>
            <person name="Aduse-Opoku J."/>
            <person name="Hashim A."/>
            <person name="Wade W."/>
            <person name="Curtis M."/>
        </authorList>
    </citation>
    <scope>NUCLEOTIDE SEQUENCE [LARGE SCALE GENOMIC DNA]</scope>
    <source>
        <strain evidence="4 5">DSM 100099</strain>
    </source>
</reference>
<evidence type="ECO:0000313" key="4">
    <source>
        <dbReference type="EMBL" id="NYS92494.1"/>
    </source>
</evidence>
<dbReference type="RefSeq" id="WP_179912346.1">
    <property type="nucleotide sequence ID" value="NZ_JACBYE010000004.1"/>
</dbReference>
<evidence type="ECO:0000256" key="2">
    <source>
        <dbReference type="ARBA" id="ARBA00023163"/>
    </source>
</evidence>
<keyword evidence="5" id="KW-1185">Reference proteome</keyword>
<evidence type="ECO:0000259" key="3">
    <source>
        <dbReference type="PROSITE" id="PS51000"/>
    </source>
</evidence>
<dbReference type="InterPro" id="IPR036390">
    <property type="entry name" value="WH_DNA-bd_sf"/>
</dbReference>
<dbReference type="PROSITE" id="PS52050">
    <property type="entry name" value="WYL"/>
    <property type="match status" value="1"/>
</dbReference>
<dbReference type="PROSITE" id="PS51000">
    <property type="entry name" value="HTH_DEOR_2"/>
    <property type="match status" value="1"/>
</dbReference>
<dbReference type="InterPro" id="IPR013196">
    <property type="entry name" value="HTH_11"/>
</dbReference>
<dbReference type="Pfam" id="PF13280">
    <property type="entry name" value="WYL"/>
    <property type="match status" value="1"/>
</dbReference>
<protein>
    <submittedName>
        <fullName evidence="4">YafY family transcriptional regulator</fullName>
    </submittedName>
</protein>
<feature type="domain" description="HTH deoR-type" evidence="3">
    <location>
        <begin position="4"/>
        <end position="63"/>
    </location>
</feature>
<proteinExistence type="predicted"/>
<keyword evidence="1" id="KW-0805">Transcription regulation</keyword>
<keyword evidence="2" id="KW-0804">Transcription</keyword>
<dbReference type="InterPro" id="IPR051534">
    <property type="entry name" value="CBASS_pafABC_assoc_protein"/>
</dbReference>
<dbReference type="PIRSF" id="PIRSF016838">
    <property type="entry name" value="PafC"/>
    <property type="match status" value="1"/>
</dbReference>
<gene>
    <name evidence="4" type="ORF">HZZ10_02975</name>
</gene>
<accession>A0A853ERZ4</accession>
<organism evidence="4 5">
    <name type="scientific">Sanguibacter inulinus</name>
    <dbReference type="NCBI Taxonomy" id="60922"/>
    <lineage>
        <taxon>Bacteria</taxon>
        <taxon>Bacillati</taxon>
        <taxon>Actinomycetota</taxon>
        <taxon>Actinomycetes</taxon>
        <taxon>Micrococcales</taxon>
        <taxon>Sanguibacteraceae</taxon>
        <taxon>Sanguibacter</taxon>
    </lineage>
</organism>
<sequence>MSDVVSRALQLLDLLQSGGTRTVVELSSRLGVDERTVRRDIEHLRALDVPIEGVRGRYGGYRMGSGYRMPPLVLTDDEAVALLLGLLRAAGDPATGMTSAAATARAKIRRALPDATARRFDALARAVTFVGATPGTRSADVESSLLLTVADAVRRHRSLSLRYRSAADRLSQREVHPYDLVAYAGRWYLLALDVGKAEERTFRLDRMVSARTLPGSFPDPPARDAEALLVDALQRAHHTWHVVLRIQATASHIRTLMPASIAQLEPDPTGAPGPWHVATIHASHLDWIPGVILALNCPVVIHEPPELATLTRGAAARLHAASLE</sequence>
<dbReference type="AlphaFoldDB" id="A0A853ERZ4"/>
<dbReference type="InterPro" id="IPR028349">
    <property type="entry name" value="PafC-like"/>
</dbReference>
<evidence type="ECO:0000313" key="5">
    <source>
        <dbReference type="Proteomes" id="UP000561011"/>
    </source>
</evidence>
<dbReference type="InterPro" id="IPR026881">
    <property type="entry name" value="WYL_dom"/>
</dbReference>